<keyword evidence="3" id="KW-1185">Reference proteome</keyword>
<sequence>MSRRAANIFRNAPGDPVTDPADVAGSASGVLGNTADQVTRGATRTAGSARRDGTDRIARSSADTVNGTTSGMANAVNGAARGVTDTCDRTARASGDATCRFHSGRSRVQRSTADVAEPRTASARFHQHAAARVHRRGQGLVQLRHVRRGAL</sequence>
<protein>
    <submittedName>
        <fullName evidence="2">Uncharacterized protein</fullName>
    </submittedName>
</protein>
<dbReference type="RefSeq" id="WP_270954624.1">
    <property type="nucleotide sequence ID" value="NZ_JAQGLA010000169.1"/>
</dbReference>
<dbReference type="Proteomes" id="UP001210380">
    <property type="component" value="Unassembled WGS sequence"/>
</dbReference>
<feature type="compositionally biased region" description="Basic and acidic residues" evidence="1">
    <location>
        <begin position="49"/>
        <end position="58"/>
    </location>
</feature>
<evidence type="ECO:0000256" key="1">
    <source>
        <dbReference type="SAM" id="MobiDB-lite"/>
    </source>
</evidence>
<accession>A0ABT4VBA5</accession>
<dbReference type="EMBL" id="JAQGLA010000169">
    <property type="protein sequence ID" value="MDA3631251.1"/>
    <property type="molecule type" value="Genomic_DNA"/>
</dbReference>
<gene>
    <name evidence="2" type="ORF">OU415_37900</name>
</gene>
<evidence type="ECO:0000313" key="3">
    <source>
        <dbReference type="Proteomes" id="UP001210380"/>
    </source>
</evidence>
<feature type="region of interest" description="Disordered" evidence="1">
    <location>
        <begin position="1"/>
        <end position="20"/>
    </location>
</feature>
<reference evidence="2 3" key="1">
    <citation type="submission" date="2022-11" db="EMBL/GenBank/DDBJ databases">
        <title>Draft genome sequence of Saccharopolyspora sp. WRP15-2 isolated from rhizosphere soils of wild rice in Thailand.</title>
        <authorList>
            <person name="Duangmal K."/>
            <person name="Kammanee S."/>
            <person name="Muangham S."/>
        </authorList>
    </citation>
    <scope>NUCLEOTIDE SEQUENCE [LARGE SCALE GENOMIC DNA]</scope>
    <source>
        <strain evidence="2 3">WRP15-2</strain>
    </source>
</reference>
<name>A0ABT4VBA5_9PSEU</name>
<organism evidence="2 3">
    <name type="scientific">Saccharopolyspora oryzae</name>
    <dbReference type="NCBI Taxonomy" id="2997343"/>
    <lineage>
        <taxon>Bacteria</taxon>
        <taxon>Bacillati</taxon>
        <taxon>Actinomycetota</taxon>
        <taxon>Actinomycetes</taxon>
        <taxon>Pseudonocardiales</taxon>
        <taxon>Pseudonocardiaceae</taxon>
        <taxon>Saccharopolyspora</taxon>
    </lineage>
</organism>
<proteinExistence type="predicted"/>
<evidence type="ECO:0000313" key="2">
    <source>
        <dbReference type="EMBL" id="MDA3631251.1"/>
    </source>
</evidence>
<feature type="non-terminal residue" evidence="2">
    <location>
        <position position="151"/>
    </location>
</feature>
<feature type="region of interest" description="Disordered" evidence="1">
    <location>
        <begin position="41"/>
        <end position="77"/>
    </location>
</feature>
<feature type="compositionally biased region" description="Polar residues" evidence="1">
    <location>
        <begin position="61"/>
        <end position="72"/>
    </location>
</feature>
<comment type="caution">
    <text evidence="2">The sequence shown here is derived from an EMBL/GenBank/DDBJ whole genome shotgun (WGS) entry which is preliminary data.</text>
</comment>